<dbReference type="InterPro" id="IPR050090">
    <property type="entry name" value="Tyrosine_recombinase_XerCD"/>
</dbReference>
<name>A0A2S2KPG5_9ARCH</name>
<dbReference type="InterPro" id="IPR010998">
    <property type="entry name" value="Integrase_recombinase_N"/>
</dbReference>
<evidence type="ECO:0000313" key="7">
    <source>
        <dbReference type="Proteomes" id="UP000245829"/>
    </source>
</evidence>
<dbReference type="SUPFAM" id="SSF56349">
    <property type="entry name" value="DNA breaking-rejoining enzymes"/>
    <property type="match status" value="1"/>
</dbReference>
<accession>A0A2S2KPG5</accession>
<evidence type="ECO:0000256" key="4">
    <source>
        <dbReference type="SAM" id="Coils"/>
    </source>
</evidence>
<comment type="caution">
    <text evidence="6">The sequence shown here is derived from an EMBL/GenBank/DDBJ whole genome shotgun (WGS) entry which is preliminary data.</text>
</comment>
<feature type="coiled-coil region" evidence="4">
    <location>
        <begin position="333"/>
        <end position="377"/>
    </location>
</feature>
<keyword evidence="4" id="KW-0175">Coiled coil</keyword>
<protein>
    <recommendedName>
        <fullName evidence="5">Tyr recombinase domain-containing protein</fullName>
    </recommendedName>
</protein>
<dbReference type="GO" id="GO:0006310">
    <property type="term" value="P:DNA recombination"/>
    <property type="evidence" value="ECO:0007669"/>
    <property type="project" value="UniProtKB-KW"/>
</dbReference>
<keyword evidence="2" id="KW-0238">DNA-binding</keyword>
<dbReference type="Proteomes" id="UP000245829">
    <property type="component" value="Unassembled WGS sequence"/>
</dbReference>
<dbReference type="GO" id="GO:0003677">
    <property type="term" value="F:DNA binding"/>
    <property type="evidence" value="ECO:0007669"/>
    <property type="project" value="UniProtKB-KW"/>
</dbReference>
<dbReference type="Pfam" id="PF00589">
    <property type="entry name" value="Phage_integrase"/>
    <property type="match status" value="1"/>
</dbReference>
<gene>
    <name evidence="6" type="ORF">NZNM25_03100</name>
</gene>
<dbReference type="CDD" id="cd00397">
    <property type="entry name" value="DNA_BRE_C"/>
    <property type="match status" value="1"/>
</dbReference>
<dbReference type="AlphaFoldDB" id="A0A2S2KPG5"/>
<evidence type="ECO:0000313" key="6">
    <source>
        <dbReference type="EMBL" id="GBH33519.1"/>
    </source>
</evidence>
<dbReference type="Gene3D" id="1.10.443.10">
    <property type="entry name" value="Intergrase catalytic core"/>
    <property type="match status" value="1"/>
</dbReference>
<dbReference type="EMBL" id="BGKI01000001">
    <property type="protein sequence ID" value="GBH33519.1"/>
    <property type="molecule type" value="Genomic_DNA"/>
</dbReference>
<sequence length="380" mass="44382">MIYCMIKSVLSKKPLVNSKFTMNNSLNQRSLLLYHSAIKSEKTQRQYDYQLKCFKEYSAIKSFDKLVEIEPKKLQTMIEDYVMYARDQGQGLSSIRAKLVALKLFFVMNDVLLNWDKLRKMIPEKTKSTGERPYTTQEIEILVKSSKTLRYRALMQFMASSGVRVGCFEELKMKHLKDMPNGCKSVLVYADTKDEYYTFIHQEAVEALDEYLEFRTRKGETITPDSWVFCSPCDTTKPSSTESTTTTLSRHVKRSLGREESKHGRYEIMTCHGFRKRFITILKSNPSVNISLAEKLAGHSVTIPLDNSYFKPLLEQLFDEYQKVIPKLFIDDKYRLQSQIQSQQDEIDLLQDKNTEIENLQKTILQIQNNMLELQKRHNS</sequence>
<dbReference type="Gene3D" id="1.10.150.130">
    <property type="match status" value="1"/>
</dbReference>
<proteinExistence type="predicted"/>
<dbReference type="InterPro" id="IPR002104">
    <property type="entry name" value="Integrase_catalytic"/>
</dbReference>
<organism evidence="6 7">
    <name type="scientific">Nitrosopumilus zosterae</name>
    <dbReference type="NCBI Taxonomy" id="718286"/>
    <lineage>
        <taxon>Archaea</taxon>
        <taxon>Nitrososphaerota</taxon>
        <taxon>Nitrososphaeria</taxon>
        <taxon>Nitrosopumilales</taxon>
        <taxon>Nitrosopumilaceae</taxon>
        <taxon>Nitrosopumilus</taxon>
    </lineage>
</organism>
<dbReference type="InterPro" id="IPR013762">
    <property type="entry name" value="Integrase-like_cat_sf"/>
</dbReference>
<dbReference type="PANTHER" id="PTHR30349:SF41">
    <property type="entry name" value="INTEGRASE_RECOMBINASE PROTEIN MJ0367-RELATED"/>
    <property type="match status" value="1"/>
</dbReference>
<reference evidence="6 7" key="1">
    <citation type="submission" date="2018-05" db="EMBL/GenBank/DDBJ databases">
        <title>genome sequencing of Nitrosopumilus sp. NM25.</title>
        <authorList>
            <person name="Mori K."/>
            <person name="Nakagawa T."/>
        </authorList>
    </citation>
    <scope>NUCLEOTIDE SEQUENCE [LARGE SCALE GENOMIC DNA]</scope>
    <source>
        <strain evidence="6 7">NM25</strain>
    </source>
</reference>
<dbReference type="InterPro" id="IPR011010">
    <property type="entry name" value="DNA_brk_join_enz"/>
</dbReference>
<feature type="domain" description="Tyr recombinase" evidence="5">
    <location>
        <begin position="129"/>
        <end position="322"/>
    </location>
</feature>
<dbReference type="PROSITE" id="PS51898">
    <property type="entry name" value="TYR_RECOMBINASE"/>
    <property type="match status" value="1"/>
</dbReference>
<dbReference type="GO" id="GO:0015074">
    <property type="term" value="P:DNA integration"/>
    <property type="evidence" value="ECO:0007669"/>
    <property type="project" value="UniProtKB-KW"/>
</dbReference>
<keyword evidence="1" id="KW-0229">DNA integration</keyword>
<keyword evidence="3" id="KW-0233">DNA recombination</keyword>
<evidence type="ECO:0000259" key="5">
    <source>
        <dbReference type="PROSITE" id="PS51898"/>
    </source>
</evidence>
<dbReference type="PANTHER" id="PTHR30349">
    <property type="entry name" value="PHAGE INTEGRASE-RELATED"/>
    <property type="match status" value="1"/>
</dbReference>
<evidence type="ECO:0000256" key="1">
    <source>
        <dbReference type="ARBA" id="ARBA00022908"/>
    </source>
</evidence>
<evidence type="ECO:0000256" key="2">
    <source>
        <dbReference type="ARBA" id="ARBA00023125"/>
    </source>
</evidence>
<evidence type="ECO:0000256" key="3">
    <source>
        <dbReference type="ARBA" id="ARBA00023172"/>
    </source>
</evidence>
<keyword evidence="7" id="KW-1185">Reference proteome</keyword>